<protein>
    <submittedName>
        <fullName evidence="1">Uncharacterized protein</fullName>
    </submittedName>
</protein>
<name>A0A1I8QAZ8_STOCA</name>
<dbReference type="AlphaFoldDB" id="A0A1I8QAZ8"/>
<sequence length="245" mass="29173">MEALEHTQCNSEHTTEVGTKIFKNESEEANNGQKQEEHHKQKEDADGNVLMLEFDCLKRYIQKLQLRLKTQIENCHPKDDCLHHEIAFKCSENEICTLQKNHHKLQCQINELFKCNQAAKDHIRDLKFQMIEKDKEISKLCNSVEVLLQWRDNLNHEFGKCIERFEYLKHVKAEWQSVAVKLEEQNKNFTSKMQSFVPKLNFQQEKQSFICAINEIKEMFKELFEYQLQRFDCLEKRFDSVTGGQ</sequence>
<dbReference type="Proteomes" id="UP000095300">
    <property type="component" value="Unassembled WGS sequence"/>
</dbReference>
<dbReference type="VEuPathDB" id="VectorBase:SCAU015492"/>
<dbReference type="OrthoDB" id="7989117at2759"/>
<dbReference type="InterPro" id="IPR031883">
    <property type="entry name" value="DUF4763"/>
</dbReference>
<evidence type="ECO:0000313" key="2">
    <source>
        <dbReference type="Proteomes" id="UP000095300"/>
    </source>
</evidence>
<accession>A0A1I8QAZ8</accession>
<gene>
    <name evidence="1" type="primary">106088100</name>
</gene>
<dbReference type="EnsemblMetazoa" id="SCAU015492-RA">
    <property type="protein sequence ID" value="SCAU015492-PA"/>
    <property type="gene ID" value="SCAU015492"/>
</dbReference>
<dbReference type="STRING" id="35570.A0A1I8QAZ8"/>
<keyword evidence="2" id="KW-1185">Reference proteome</keyword>
<evidence type="ECO:0000313" key="1">
    <source>
        <dbReference type="EnsemblMetazoa" id="SCAU015492-PA"/>
    </source>
</evidence>
<proteinExistence type="predicted"/>
<reference evidence="1" key="1">
    <citation type="submission" date="2020-05" db="UniProtKB">
        <authorList>
            <consortium name="EnsemblMetazoa"/>
        </authorList>
    </citation>
    <scope>IDENTIFICATION</scope>
    <source>
        <strain evidence="1">USDA</strain>
    </source>
</reference>
<dbReference type="KEGG" id="scac:106088100"/>
<dbReference type="Pfam" id="PF15960">
    <property type="entry name" value="DUF4763"/>
    <property type="match status" value="1"/>
</dbReference>
<organism evidence="1 2">
    <name type="scientific">Stomoxys calcitrans</name>
    <name type="common">Stable fly</name>
    <name type="synonym">Conops calcitrans</name>
    <dbReference type="NCBI Taxonomy" id="35570"/>
    <lineage>
        <taxon>Eukaryota</taxon>
        <taxon>Metazoa</taxon>
        <taxon>Ecdysozoa</taxon>
        <taxon>Arthropoda</taxon>
        <taxon>Hexapoda</taxon>
        <taxon>Insecta</taxon>
        <taxon>Pterygota</taxon>
        <taxon>Neoptera</taxon>
        <taxon>Endopterygota</taxon>
        <taxon>Diptera</taxon>
        <taxon>Brachycera</taxon>
        <taxon>Muscomorpha</taxon>
        <taxon>Muscoidea</taxon>
        <taxon>Muscidae</taxon>
        <taxon>Stomoxys</taxon>
    </lineage>
</organism>